<feature type="domain" description="BTB" evidence="12">
    <location>
        <begin position="31"/>
        <end position="96"/>
    </location>
</feature>
<dbReference type="Pfam" id="PF00651">
    <property type="entry name" value="BTB"/>
    <property type="match status" value="1"/>
</dbReference>
<evidence type="ECO:0000256" key="3">
    <source>
        <dbReference type="ARBA" id="ARBA00022499"/>
    </source>
</evidence>
<evidence type="ECO:0000256" key="8">
    <source>
        <dbReference type="ARBA" id="ARBA00023163"/>
    </source>
</evidence>
<name>A0A1B6J2R1_9HEMI</name>
<dbReference type="Pfam" id="PF10523">
    <property type="entry name" value="BEN"/>
    <property type="match status" value="1"/>
</dbReference>
<dbReference type="GO" id="GO:0005634">
    <property type="term" value="C:nucleus"/>
    <property type="evidence" value="ECO:0007669"/>
    <property type="project" value="UniProtKB-SubCell"/>
</dbReference>
<accession>A0A1B6J2R1</accession>
<dbReference type="GO" id="GO:0045467">
    <property type="term" value="P:R7 cell development"/>
    <property type="evidence" value="ECO:0007669"/>
    <property type="project" value="UniProtKB-ARBA"/>
</dbReference>
<dbReference type="PANTHER" id="PTHR23110">
    <property type="entry name" value="BTB DOMAIN TRANSCRIPTION FACTOR"/>
    <property type="match status" value="1"/>
</dbReference>
<dbReference type="GO" id="GO:0006357">
    <property type="term" value="P:regulation of transcription by RNA polymerase II"/>
    <property type="evidence" value="ECO:0007669"/>
    <property type="project" value="TreeGrafter"/>
</dbReference>
<feature type="compositionally biased region" description="Basic and acidic residues" evidence="11">
    <location>
        <begin position="123"/>
        <end position="139"/>
    </location>
</feature>
<dbReference type="Gene3D" id="3.30.710.10">
    <property type="entry name" value="Potassium Channel Kv1.1, Chain A"/>
    <property type="match status" value="1"/>
</dbReference>
<evidence type="ECO:0000256" key="10">
    <source>
        <dbReference type="ARBA" id="ARBA00037382"/>
    </source>
</evidence>
<keyword evidence="6" id="KW-0524">Neurogenesis</keyword>
<keyword evidence="4" id="KW-0221">Differentiation</keyword>
<evidence type="ECO:0000256" key="2">
    <source>
        <dbReference type="ARBA" id="ARBA00022473"/>
    </source>
</evidence>
<protein>
    <recommendedName>
        <fullName evidence="12">BTB domain-containing protein</fullName>
    </recommendedName>
</protein>
<dbReference type="PANTHER" id="PTHR23110:SF111">
    <property type="entry name" value="LONGITUDINALS LACKING PROTEIN, ISOFORMS F_I_K_T"/>
    <property type="match status" value="1"/>
</dbReference>
<evidence type="ECO:0000256" key="11">
    <source>
        <dbReference type="SAM" id="MobiDB-lite"/>
    </source>
</evidence>
<dbReference type="CDD" id="cd18315">
    <property type="entry name" value="BTB_POZ_BAB-like"/>
    <property type="match status" value="1"/>
</dbReference>
<sequence length="344" mass="39325">MTDNEVCLRWNAFKSNLMNSLESLWNEDEYVDVTLSCGGHQVRSHQVVLSASSPFFSEIFKDTSTTHPTVIIPETQISNLKQLLKFMYTGEIYIEERNLVDFLNLAEDLQVRGLYGRKFESDEKVQVDQNEKETSVTREKRSKRKKSSSHAEHSKLIKTEPSWISDRIKEEFVKVEIMEDEGGLTNAVDCDKDIPMDELPEDLSSTDLPEDLSSVDLPMTSIAFRNELLSDLCAGPPYQSLPFAELLPQPDTLAMWSKGRSLDLLACDLMKILFTTQERITCNVNGKMGKLQFNVDKINLIKEVIHYFSGYSGEIFEEQWKVCVTKIDTSNRGLKRKFLLKGII</sequence>
<dbReference type="InterPro" id="IPR000210">
    <property type="entry name" value="BTB/POZ_dom"/>
</dbReference>
<evidence type="ECO:0000313" key="13">
    <source>
        <dbReference type="EMBL" id="JAS93452.1"/>
    </source>
</evidence>
<organism evidence="13">
    <name type="scientific">Homalodisca liturata</name>
    <dbReference type="NCBI Taxonomy" id="320908"/>
    <lineage>
        <taxon>Eukaryota</taxon>
        <taxon>Metazoa</taxon>
        <taxon>Ecdysozoa</taxon>
        <taxon>Arthropoda</taxon>
        <taxon>Hexapoda</taxon>
        <taxon>Insecta</taxon>
        <taxon>Pterygota</taxon>
        <taxon>Neoptera</taxon>
        <taxon>Paraneoptera</taxon>
        <taxon>Hemiptera</taxon>
        <taxon>Auchenorrhyncha</taxon>
        <taxon>Membracoidea</taxon>
        <taxon>Cicadellidae</taxon>
        <taxon>Cicadellinae</taxon>
        <taxon>Proconiini</taxon>
        <taxon>Homalodisca</taxon>
    </lineage>
</organism>
<evidence type="ECO:0000256" key="6">
    <source>
        <dbReference type="ARBA" id="ARBA00022902"/>
    </source>
</evidence>
<dbReference type="EMBL" id="GECU01014254">
    <property type="protein sequence ID" value="JAS93452.1"/>
    <property type="molecule type" value="Transcribed_RNA"/>
</dbReference>
<evidence type="ECO:0000256" key="1">
    <source>
        <dbReference type="ARBA" id="ARBA00004123"/>
    </source>
</evidence>
<dbReference type="SUPFAM" id="SSF54695">
    <property type="entry name" value="POZ domain"/>
    <property type="match status" value="1"/>
</dbReference>
<dbReference type="InterPro" id="IPR051095">
    <property type="entry name" value="Dros_DevTransReg"/>
</dbReference>
<dbReference type="InterPro" id="IPR018379">
    <property type="entry name" value="BEN_domain"/>
</dbReference>
<proteinExistence type="predicted"/>
<dbReference type="AlphaFoldDB" id="A0A1B6J2R1"/>
<evidence type="ECO:0000256" key="5">
    <source>
        <dbReference type="ARBA" id="ARBA00022843"/>
    </source>
</evidence>
<keyword evidence="3" id="KW-1017">Isopeptide bond</keyword>
<dbReference type="GO" id="GO:0007526">
    <property type="term" value="P:larval somatic muscle development"/>
    <property type="evidence" value="ECO:0007669"/>
    <property type="project" value="UniProtKB-ARBA"/>
</dbReference>
<gene>
    <name evidence="13" type="ORF">g.13727</name>
</gene>
<dbReference type="PROSITE" id="PS50097">
    <property type="entry name" value="BTB"/>
    <property type="match status" value="1"/>
</dbReference>
<evidence type="ECO:0000256" key="7">
    <source>
        <dbReference type="ARBA" id="ARBA00023015"/>
    </source>
</evidence>
<evidence type="ECO:0000256" key="9">
    <source>
        <dbReference type="ARBA" id="ARBA00023242"/>
    </source>
</evidence>
<keyword evidence="2" id="KW-0217">Developmental protein</keyword>
<dbReference type="InterPro" id="IPR011333">
    <property type="entry name" value="SKP1/BTB/POZ_sf"/>
</dbReference>
<comment type="subcellular location">
    <subcellularLocation>
        <location evidence="1">Nucleus</location>
    </subcellularLocation>
</comment>
<dbReference type="GO" id="GO:0016199">
    <property type="term" value="P:axon midline choice point recognition"/>
    <property type="evidence" value="ECO:0007669"/>
    <property type="project" value="UniProtKB-ARBA"/>
</dbReference>
<comment type="function">
    <text evidence="10">Putative transcription factor required for axon growth and guidance in the central and peripheral nervous systems. Repels CNS axons away from the midline by promoting the expression of the midline repellent sli and its receptor robo.</text>
</comment>
<keyword evidence="5" id="KW-0832">Ubl conjugation</keyword>
<feature type="region of interest" description="Disordered" evidence="11">
    <location>
        <begin position="123"/>
        <end position="155"/>
    </location>
</feature>
<keyword evidence="8" id="KW-0804">Transcription</keyword>
<dbReference type="SMART" id="SM00225">
    <property type="entry name" value="BTB"/>
    <property type="match status" value="1"/>
</dbReference>
<dbReference type="GO" id="GO:0048813">
    <property type="term" value="P:dendrite morphogenesis"/>
    <property type="evidence" value="ECO:0007669"/>
    <property type="project" value="UniProtKB-ARBA"/>
</dbReference>
<dbReference type="GO" id="GO:0007464">
    <property type="term" value="P:R3/R4 cell fate commitment"/>
    <property type="evidence" value="ECO:0007669"/>
    <property type="project" value="UniProtKB-ARBA"/>
</dbReference>
<dbReference type="GO" id="GO:0003677">
    <property type="term" value="F:DNA binding"/>
    <property type="evidence" value="ECO:0007669"/>
    <property type="project" value="InterPro"/>
</dbReference>
<evidence type="ECO:0000259" key="12">
    <source>
        <dbReference type="PROSITE" id="PS50097"/>
    </source>
</evidence>
<evidence type="ECO:0000256" key="4">
    <source>
        <dbReference type="ARBA" id="ARBA00022782"/>
    </source>
</evidence>
<dbReference type="GO" id="GO:0008406">
    <property type="term" value="P:gonad development"/>
    <property type="evidence" value="ECO:0007669"/>
    <property type="project" value="UniProtKB-ARBA"/>
</dbReference>
<reference evidence="13" key="1">
    <citation type="submission" date="2015-11" db="EMBL/GenBank/DDBJ databases">
        <title>De novo transcriptome assembly of four potential Pierce s Disease insect vectors from Arizona vineyards.</title>
        <authorList>
            <person name="Tassone E.E."/>
        </authorList>
    </citation>
    <scope>NUCLEOTIDE SEQUENCE</scope>
</reference>
<dbReference type="GO" id="GO:0045476">
    <property type="term" value="P:nurse cell apoptotic process"/>
    <property type="evidence" value="ECO:0007669"/>
    <property type="project" value="UniProtKB-ARBA"/>
</dbReference>
<dbReference type="GO" id="GO:0035167">
    <property type="term" value="P:larval lymph gland hemopoiesis"/>
    <property type="evidence" value="ECO:0007669"/>
    <property type="project" value="UniProtKB-ARBA"/>
</dbReference>
<keyword evidence="7" id="KW-0805">Transcription regulation</keyword>
<keyword evidence="9" id="KW-0539">Nucleus</keyword>